<evidence type="ECO:0000313" key="2">
    <source>
        <dbReference type="Proteomes" id="UP000013248"/>
    </source>
</evidence>
<evidence type="ECO:0008006" key="3">
    <source>
        <dbReference type="Google" id="ProtNLM"/>
    </source>
</evidence>
<dbReference type="AlphaFoldDB" id="N9M559"/>
<accession>N9M559</accession>
<comment type="caution">
    <text evidence="1">The sequence shown here is derived from an EMBL/GenBank/DDBJ whole genome shotgun (WGS) entry which is preliminary data.</text>
</comment>
<evidence type="ECO:0000313" key="1">
    <source>
        <dbReference type="EMBL" id="ENX03634.1"/>
    </source>
</evidence>
<reference evidence="1 2" key="1">
    <citation type="submission" date="2013-02" db="EMBL/GenBank/DDBJ databases">
        <title>The Genome Sequence of Acinetobacter sp. ANC 3862.</title>
        <authorList>
            <consortium name="The Broad Institute Genome Sequencing Platform"/>
            <consortium name="The Broad Institute Genome Sequencing Center for Infectious Disease"/>
            <person name="Cerqueira G."/>
            <person name="Feldgarden M."/>
            <person name="Courvalin P."/>
            <person name="Perichon B."/>
            <person name="Grillot-Courvalin C."/>
            <person name="Clermont D."/>
            <person name="Rocha E."/>
            <person name="Yoon E.-J."/>
            <person name="Nemec A."/>
            <person name="Walker B."/>
            <person name="Young S.K."/>
            <person name="Zeng Q."/>
            <person name="Gargeya S."/>
            <person name="Fitzgerald M."/>
            <person name="Haas B."/>
            <person name="Abouelleil A."/>
            <person name="Alvarado L."/>
            <person name="Arachchi H.M."/>
            <person name="Berlin A.M."/>
            <person name="Chapman S.B."/>
            <person name="Dewar J."/>
            <person name="Goldberg J."/>
            <person name="Griggs A."/>
            <person name="Gujja S."/>
            <person name="Hansen M."/>
            <person name="Howarth C."/>
            <person name="Imamovic A."/>
            <person name="Larimer J."/>
            <person name="McCowan C."/>
            <person name="Murphy C."/>
            <person name="Neiman D."/>
            <person name="Pearson M."/>
            <person name="Priest M."/>
            <person name="Roberts A."/>
            <person name="Saif S."/>
            <person name="Shea T."/>
            <person name="Sisk P."/>
            <person name="Sykes S."/>
            <person name="Wortman J."/>
            <person name="Nusbaum C."/>
            <person name="Birren B."/>
        </authorList>
    </citation>
    <scope>NUCLEOTIDE SEQUENCE [LARGE SCALE GENOMIC DNA]</scope>
    <source>
        <strain evidence="1 2">ANC 3862</strain>
    </source>
</reference>
<dbReference type="PATRIC" id="fig|1217705.3.peg.693"/>
<sequence>MNIDGYLKLITSQHRNKPKFEAMIKGTLNPFIGIKDKIQSLPSYFDLETATGDQLLIIAMWVGAPTAIQNAVALPLFGFDGQSEALPFGELDDPDIGGHWRESGQTGYATGTIETDLLRNVIKAQIYKNSCICSLFDAYEILDLITDEQYTAFDSGLMWIGIGVHSSMSIPLRQLIHVMLPKPAGVGVKFFTNWFESFGWEDQPDSLGFGELSNPNEGGFWIEESY</sequence>
<dbReference type="InterPro" id="IPR021283">
    <property type="entry name" value="Phage_Wedge1"/>
</dbReference>
<dbReference type="STRING" id="1217705.F900_00728"/>
<gene>
    <name evidence="1" type="ORF">F900_00728</name>
</gene>
<dbReference type="RefSeq" id="WP_005215192.1">
    <property type="nucleotide sequence ID" value="NZ_KB850089.1"/>
</dbReference>
<dbReference type="eggNOG" id="ENOG502ZC04">
    <property type="taxonomic scope" value="Bacteria"/>
</dbReference>
<protein>
    <recommendedName>
        <fullName evidence="3">DUF2612 domain-containing protein</fullName>
    </recommendedName>
</protein>
<name>N9M559_9GAMM</name>
<organism evidence="1 2">
    <name type="scientific">Acinetobacter modestus</name>
    <dbReference type="NCBI Taxonomy" id="1776740"/>
    <lineage>
        <taxon>Bacteria</taxon>
        <taxon>Pseudomonadati</taxon>
        <taxon>Pseudomonadota</taxon>
        <taxon>Gammaproteobacteria</taxon>
        <taxon>Moraxellales</taxon>
        <taxon>Moraxellaceae</taxon>
        <taxon>Acinetobacter</taxon>
    </lineage>
</organism>
<dbReference type="HOGENOM" id="CLU_1387692_0_0_6"/>
<dbReference type="EMBL" id="APRP01000011">
    <property type="protein sequence ID" value="ENX03634.1"/>
    <property type="molecule type" value="Genomic_DNA"/>
</dbReference>
<proteinExistence type="predicted"/>
<dbReference type="Proteomes" id="UP000013248">
    <property type="component" value="Unassembled WGS sequence"/>
</dbReference>
<dbReference type="Pfam" id="PF11041">
    <property type="entry name" value="Phage_Wedge1"/>
    <property type="match status" value="1"/>
</dbReference>